<evidence type="ECO:0000256" key="4">
    <source>
        <dbReference type="SAM" id="Phobius"/>
    </source>
</evidence>
<comment type="similarity">
    <text evidence="1">Belongs to the formin-like family.</text>
</comment>
<reference evidence="7" key="1">
    <citation type="submission" date="2020-12" db="EMBL/GenBank/DDBJ databases">
        <title>WGS assembly of Carya illinoinensis cv. Pawnee.</title>
        <authorList>
            <person name="Platts A."/>
            <person name="Shu S."/>
            <person name="Wright S."/>
            <person name="Barry K."/>
            <person name="Edger P."/>
            <person name="Pires J.C."/>
            <person name="Schmutz J."/>
        </authorList>
    </citation>
    <scope>NUCLEOTIDE SEQUENCE</scope>
    <source>
        <tissue evidence="7">Leaf</tissue>
    </source>
</reference>
<evidence type="ECO:0000313" key="8">
    <source>
        <dbReference type="EMBL" id="KAG6708352.1"/>
    </source>
</evidence>
<evidence type="ECO:0000256" key="5">
    <source>
        <dbReference type="SAM" id="SignalP"/>
    </source>
</evidence>
<dbReference type="PANTHER" id="PTHR23213:SF354">
    <property type="entry name" value="FORMIN-LIKE PROTEIN 4"/>
    <property type="match status" value="1"/>
</dbReference>
<dbReference type="EMBL" id="CM031814">
    <property type="protein sequence ID" value="KAG6650921.1"/>
    <property type="molecule type" value="Genomic_DNA"/>
</dbReference>
<evidence type="ECO:0000256" key="1">
    <source>
        <dbReference type="RuleBase" id="RU361260"/>
    </source>
</evidence>
<protein>
    <recommendedName>
        <fullName evidence="1">Formin-like protein</fullName>
    </recommendedName>
</protein>
<keyword evidence="4" id="KW-0812">Transmembrane</keyword>
<name>A0A8T1Q933_CARIL</name>
<feature type="region of interest" description="Disordered" evidence="3">
    <location>
        <begin position="566"/>
        <end position="595"/>
    </location>
</feature>
<feature type="region of interest" description="Disordered" evidence="3">
    <location>
        <begin position="110"/>
        <end position="136"/>
    </location>
</feature>
<evidence type="ECO:0000259" key="6">
    <source>
        <dbReference type="PROSITE" id="PS51444"/>
    </source>
</evidence>
<evidence type="ECO:0000256" key="2">
    <source>
        <dbReference type="SAM" id="Coils"/>
    </source>
</evidence>
<feature type="compositionally biased region" description="Pro residues" evidence="3">
    <location>
        <begin position="235"/>
        <end position="244"/>
    </location>
</feature>
<accession>A0A8T1Q933</accession>
<feature type="compositionally biased region" description="Low complexity" evidence="3">
    <location>
        <begin position="576"/>
        <end position="585"/>
    </location>
</feature>
<evidence type="ECO:0000313" key="9">
    <source>
        <dbReference type="Proteomes" id="UP000811609"/>
    </source>
</evidence>
<keyword evidence="4" id="KW-1133">Transmembrane helix</keyword>
<gene>
    <name evidence="7" type="ORF">CIPAW_06G076500</name>
    <name evidence="8" type="ORF">I3842_06G077400</name>
</gene>
<feature type="compositionally biased region" description="Pro residues" evidence="3">
    <location>
        <begin position="46"/>
        <end position="60"/>
    </location>
</feature>
<feature type="compositionally biased region" description="Basic and acidic residues" evidence="3">
    <location>
        <begin position="586"/>
        <end position="595"/>
    </location>
</feature>
<feature type="transmembrane region" description="Helical" evidence="4">
    <location>
        <begin position="78"/>
        <end position="100"/>
    </location>
</feature>
<dbReference type="PROSITE" id="PS51444">
    <property type="entry name" value="FH2"/>
    <property type="match status" value="1"/>
</dbReference>
<proteinExistence type="inferred from homology"/>
<dbReference type="EMBL" id="CM031830">
    <property type="protein sequence ID" value="KAG6708352.1"/>
    <property type="molecule type" value="Genomic_DNA"/>
</dbReference>
<comment type="caution">
    <text evidence="7">The sequence shown here is derived from an EMBL/GenBank/DDBJ whole genome shotgun (WGS) entry which is preliminary data.</text>
</comment>
<keyword evidence="4" id="KW-0472">Membrane</keyword>
<dbReference type="AlphaFoldDB" id="A0A8T1Q933"/>
<dbReference type="Proteomes" id="UP000811246">
    <property type="component" value="Chromosome 6"/>
</dbReference>
<feature type="compositionally biased region" description="Polar residues" evidence="3">
    <location>
        <begin position="297"/>
        <end position="308"/>
    </location>
</feature>
<dbReference type="InterPro" id="IPR027643">
    <property type="entry name" value="Formin-like_plant"/>
</dbReference>
<dbReference type="Pfam" id="PF02181">
    <property type="entry name" value="FH2"/>
    <property type="match status" value="1"/>
</dbReference>
<keyword evidence="2" id="KW-0175">Coiled coil</keyword>
<keyword evidence="9" id="KW-1185">Reference proteome</keyword>
<keyword evidence="5" id="KW-0732">Signal</keyword>
<feature type="signal peptide" evidence="5">
    <location>
        <begin position="1"/>
        <end position="30"/>
    </location>
</feature>
<dbReference type="GO" id="GO:0051015">
    <property type="term" value="F:actin filament binding"/>
    <property type="evidence" value="ECO:0007669"/>
    <property type="project" value="InterPro"/>
</dbReference>
<feature type="domain" description="FH2" evidence="6">
    <location>
        <begin position="301"/>
        <end position="744"/>
    </location>
</feature>
<dbReference type="Proteomes" id="UP000811609">
    <property type="component" value="Chromosome 6"/>
</dbReference>
<evidence type="ECO:0000313" key="7">
    <source>
        <dbReference type="EMBL" id="KAG6650921.1"/>
    </source>
</evidence>
<dbReference type="SMART" id="SM00498">
    <property type="entry name" value="FH2"/>
    <property type="match status" value="1"/>
</dbReference>
<feature type="chain" id="PRO_5035933646" description="Formin-like protein" evidence="5">
    <location>
        <begin position="31"/>
        <end position="777"/>
    </location>
</feature>
<feature type="region of interest" description="Disordered" evidence="3">
    <location>
        <begin position="45"/>
        <end position="69"/>
    </location>
</feature>
<dbReference type="InterPro" id="IPR015425">
    <property type="entry name" value="FH2_Formin"/>
</dbReference>
<dbReference type="GO" id="GO:0045010">
    <property type="term" value="P:actin nucleation"/>
    <property type="evidence" value="ECO:0007669"/>
    <property type="project" value="InterPro"/>
</dbReference>
<dbReference type="PANTHER" id="PTHR23213">
    <property type="entry name" value="FORMIN-RELATED"/>
    <property type="match status" value="1"/>
</dbReference>
<sequence length="777" mass="85102">MIMAVIMLQPRLSLHLFFAFLISALPLSQCQYGSPQNIETFYPFEAPSPAPAPAHPPPTSPWQVSPQTAPKSSTNNKIVIAVAVTAASTLVLSGLLFFFIRRCVAARRGRGKDLTASNEDRRAGQGNESPRFDGDLNGFVVDENGLDVLYWNKLEEKSSTKNLIEGELSNTKKEEEEEEEEEEKKELKQDSGTSEPMQEVPLLRGKSSTSHIKVVPEEDDNPNPEEPKPLALQSTPPPPPPLPPVSSSLAISRVAPPPPPPIPGKKTTTPTPPPPPKAGSLNSSSKPPPAAPKGMPSDNQPGEPSSGTVKMKPLHWDKVNTNTNHSMVWDKIDRGSFRFDGDLMEHLFGYVATNRLSPQRNINSMDRGNPNSDLPAQIFILEPRRSQNIAIVLKSLAISMEGILDAVTEGQGLDADTLEKLTKAAPTDEEQSQLLQYDGDPTRLANAESFLYHLLKAVPSAFTHLNAMLFRLNYDSEILQLKESIQTLELGCNELRTRGLFMKLLEAILKAGNRMNAGTARGNAQAFNLNALRKLSDVKSTDGKTTLLHFVVEEVVRSEGKKCVMNRNHSLKRSSSRSSNSSSNHESSEAKEEREKEYKLLGLPIVGGLSAEFSNVKKAATVDYDTFAGMISALTARAAEIRALVSQCANDRGGGFAREMKGFLEEAEEELKVLGEEETRVMELVKRTTEYYQAGASKDKGAFPLHLFVIVKDFLGMVDQACVEIARTLQRQKTSTATTLGSSSPKSPPSIAARFPNLPEYFMSDKSRSSSSELDDL</sequence>
<evidence type="ECO:0000256" key="3">
    <source>
        <dbReference type="SAM" id="MobiDB-lite"/>
    </source>
</evidence>
<feature type="coiled-coil region" evidence="2">
    <location>
        <begin position="657"/>
        <end position="684"/>
    </location>
</feature>
<feature type="region of interest" description="Disordered" evidence="3">
    <location>
        <begin position="733"/>
        <end position="754"/>
    </location>
</feature>
<organism evidence="7 9">
    <name type="scientific">Carya illinoinensis</name>
    <name type="common">Pecan</name>
    <dbReference type="NCBI Taxonomy" id="32201"/>
    <lineage>
        <taxon>Eukaryota</taxon>
        <taxon>Viridiplantae</taxon>
        <taxon>Streptophyta</taxon>
        <taxon>Embryophyta</taxon>
        <taxon>Tracheophyta</taxon>
        <taxon>Spermatophyta</taxon>
        <taxon>Magnoliopsida</taxon>
        <taxon>eudicotyledons</taxon>
        <taxon>Gunneridae</taxon>
        <taxon>Pentapetalae</taxon>
        <taxon>rosids</taxon>
        <taxon>fabids</taxon>
        <taxon>Fagales</taxon>
        <taxon>Juglandaceae</taxon>
        <taxon>Carya</taxon>
    </lineage>
</organism>
<feature type="region of interest" description="Disordered" evidence="3">
    <location>
        <begin position="165"/>
        <end position="312"/>
    </location>
</feature>
<reference evidence="8" key="2">
    <citation type="submission" date="2021-01" db="EMBL/GenBank/DDBJ databases">
        <authorList>
            <person name="Lovell J.T."/>
            <person name="Bentley N."/>
            <person name="Bhattarai G."/>
            <person name="Jenkins J.W."/>
            <person name="Sreedasyam A."/>
            <person name="Alarcon Y."/>
            <person name="Bock C."/>
            <person name="Boston L."/>
            <person name="Carlson J."/>
            <person name="Cervantes K."/>
            <person name="Clermont K."/>
            <person name="Krom N."/>
            <person name="Kubenka K."/>
            <person name="Mamidi S."/>
            <person name="Mattison C."/>
            <person name="Monteros M."/>
            <person name="Pisani C."/>
            <person name="Plott C."/>
            <person name="Rajasekar S."/>
            <person name="Rhein H.S."/>
            <person name="Rohla C."/>
            <person name="Song M."/>
            <person name="Hilaire R.S."/>
            <person name="Shu S."/>
            <person name="Wells L."/>
            <person name="Wang X."/>
            <person name="Webber J."/>
            <person name="Heerema R.J."/>
            <person name="Klein P."/>
            <person name="Conner P."/>
            <person name="Grauke L."/>
            <person name="Grimwood J."/>
            <person name="Schmutz J."/>
            <person name="Randall J.J."/>
        </authorList>
    </citation>
    <scope>NUCLEOTIDE SEQUENCE</scope>
    <source>
        <tissue evidence="8">Leaf</tissue>
    </source>
</reference>